<reference evidence="3 4" key="1">
    <citation type="journal article" date="2019" name="Int. J. Syst. Evol. Microbiol.">
        <title>The Global Catalogue of Microorganisms (GCM) 10K type strain sequencing project: providing services to taxonomists for standard genome sequencing and annotation.</title>
        <authorList>
            <consortium name="The Broad Institute Genomics Platform"/>
            <consortium name="The Broad Institute Genome Sequencing Center for Infectious Disease"/>
            <person name="Wu L."/>
            <person name="Ma J."/>
        </authorList>
    </citation>
    <scope>NUCLEOTIDE SEQUENCE [LARGE SCALE GENOMIC DNA]</scope>
    <source>
        <strain evidence="3 4">JCM 15749</strain>
    </source>
</reference>
<dbReference type="InterPro" id="IPR015797">
    <property type="entry name" value="NUDIX_hydrolase-like_dom_sf"/>
</dbReference>
<dbReference type="Gene3D" id="3.90.79.10">
    <property type="entry name" value="Nucleoside Triphosphate Pyrophosphohydrolase"/>
    <property type="match status" value="1"/>
</dbReference>
<dbReference type="Gene3D" id="1.10.10.10">
    <property type="entry name" value="Winged helix-like DNA-binding domain superfamily/Winged helix DNA-binding domain"/>
    <property type="match status" value="1"/>
</dbReference>
<dbReference type="Proteomes" id="UP001501480">
    <property type="component" value="Unassembled WGS sequence"/>
</dbReference>
<comment type="caution">
    <text evidence="3">The sequence shown here is derived from an EMBL/GenBank/DDBJ whole genome shotgun (WGS) entry which is preliminary data.</text>
</comment>
<dbReference type="PANTHER" id="PTHR43736">
    <property type="entry name" value="ADP-RIBOSE PYROPHOSPHATASE"/>
    <property type="match status" value="1"/>
</dbReference>
<organism evidence="3 4">
    <name type="scientific">Aeromicrobium halocynthiae</name>
    <dbReference type="NCBI Taxonomy" id="560557"/>
    <lineage>
        <taxon>Bacteria</taxon>
        <taxon>Bacillati</taxon>
        <taxon>Actinomycetota</taxon>
        <taxon>Actinomycetes</taxon>
        <taxon>Propionibacteriales</taxon>
        <taxon>Nocardioidaceae</taxon>
        <taxon>Aeromicrobium</taxon>
    </lineage>
</organism>
<accession>A0ABN2W123</accession>
<evidence type="ECO:0000256" key="1">
    <source>
        <dbReference type="ARBA" id="ARBA00005582"/>
    </source>
</evidence>
<dbReference type="CDD" id="cd18873">
    <property type="entry name" value="NUDIX_NadM_like"/>
    <property type="match status" value="1"/>
</dbReference>
<dbReference type="InterPro" id="IPR036388">
    <property type="entry name" value="WH-like_DNA-bd_sf"/>
</dbReference>
<dbReference type="Pfam" id="PF21906">
    <property type="entry name" value="WHD_NrtR"/>
    <property type="match status" value="1"/>
</dbReference>
<evidence type="ECO:0000313" key="3">
    <source>
        <dbReference type="EMBL" id="GAA2079946.1"/>
    </source>
</evidence>
<feature type="domain" description="NrtR DNA-binding winged helix" evidence="2">
    <location>
        <begin position="153"/>
        <end position="211"/>
    </location>
</feature>
<gene>
    <name evidence="3" type="ORF">GCM10009821_20280</name>
</gene>
<dbReference type="SUPFAM" id="SSF55811">
    <property type="entry name" value="Nudix"/>
    <property type="match status" value="1"/>
</dbReference>
<protein>
    <submittedName>
        <fullName evidence="3">NUDIX domain-containing protein</fullName>
    </submittedName>
</protein>
<proteinExistence type="inferred from homology"/>
<dbReference type="InterPro" id="IPR036390">
    <property type="entry name" value="WH_DNA-bd_sf"/>
</dbReference>
<dbReference type="PANTHER" id="PTHR43736:SF1">
    <property type="entry name" value="DIHYDRONEOPTERIN TRIPHOSPHATE DIPHOSPHATASE"/>
    <property type="match status" value="1"/>
</dbReference>
<dbReference type="RefSeq" id="WP_344327681.1">
    <property type="nucleotide sequence ID" value="NZ_BAAAPY010000006.1"/>
</dbReference>
<keyword evidence="4" id="KW-1185">Reference proteome</keyword>
<dbReference type="SUPFAM" id="SSF46785">
    <property type="entry name" value="Winged helix' DNA-binding domain"/>
    <property type="match status" value="1"/>
</dbReference>
<name>A0ABN2W123_9ACTN</name>
<evidence type="ECO:0000313" key="4">
    <source>
        <dbReference type="Proteomes" id="UP001501480"/>
    </source>
</evidence>
<dbReference type="InterPro" id="IPR054105">
    <property type="entry name" value="WHD_NrtR"/>
</dbReference>
<comment type="similarity">
    <text evidence="1">Belongs to the Nudix hydrolase family.</text>
</comment>
<sequence>MVDLSRFPRPNVAVDVAVLSVVPRTREATDRALAVLALERREEPAGLALPGRFMRPGERAADTLSTALREKADVDLAGREPELIGVFDADERDPRGWTVSLGHAVVLPTTTTSGRWVPVDELPRLLFDHTALVRDAVARTRARYELRPDPDGLMTQAFTLAELRQLHEAVLGASLQRDTFRRRMEPLLVPHVDDGVHTSRSSGGRPARLWTVAPTDALPERVRLPRTRR</sequence>
<dbReference type="EMBL" id="BAAAPY010000006">
    <property type="protein sequence ID" value="GAA2079946.1"/>
    <property type="molecule type" value="Genomic_DNA"/>
</dbReference>
<evidence type="ECO:0000259" key="2">
    <source>
        <dbReference type="Pfam" id="PF21906"/>
    </source>
</evidence>